<dbReference type="InterPro" id="IPR006597">
    <property type="entry name" value="Sel1-like"/>
</dbReference>
<dbReference type="RefSeq" id="WP_340276319.1">
    <property type="nucleotide sequence ID" value="NZ_JBAKIA010000014.1"/>
</dbReference>
<dbReference type="Pfam" id="PF08238">
    <property type="entry name" value="Sel1"/>
    <property type="match status" value="4"/>
</dbReference>
<comment type="caution">
    <text evidence="2">The sequence shown here is derived from an EMBL/GenBank/DDBJ whole genome shotgun (WGS) entry which is preliminary data.</text>
</comment>
<evidence type="ECO:0000256" key="1">
    <source>
        <dbReference type="SAM" id="SignalP"/>
    </source>
</evidence>
<dbReference type="Proteomes" id="UP001385499">
    <property type="component" value="Unassembled WGS sequence"/>
</dbReference>
<reference evidence="2 3" key="1">
    <citation type="submission" date="2024-02" db="EMBL/GenBank/DDBJ databases">
        <title>Roseibium algae sp. nov., isolated from marine alga (Grateloupia sp.), showing potential in myo-inositol conversion.</title>
        <authorList>
            <person name="Wang Y."/>
        </authorList>
    </citation>
    <scope>NUCLEOTIDE SEQUENCE [LARGE SCALE GENOMIC DNA]</scope>
    <source>
        <strain evidence="2 3">H3510</strain>
    </source>
</reference>
<proteinExistence type="predicted"/>
<dbReference type="InterPro" id="IPR011990">
    <property type="entry name" value="TPR-like_helical_dom_sf"/>
</dbReference>
<evidence type="ECO:0000313" key="3">
    <source>
        <dbReference type="Proteomes" id="UP001385499"/>
    </source>
</evidence>
<name>A0ABU8TPE8_9HYPH</name>
<protein>
    <submittedName>
        <fullName evidence="2">Tetratricopeptide repeat protein</fullName>
    </submittedName>
</protein>
<dbReference type="InterPro" id="IPR050767">
    <property type="entry name" value="Sel1_AlgK"/>
</dbReference>
<sequence>MSAVRKFILVSGLVASISSGALAFDGTPTQNQTIGPSDVSPTEALRHGARQYYSGDKVGALTSLQYAAEKGQPMAAWKLGKMYASGDGVPEDDQKAFQYYSQVVRQHGNDRSDSPDAPFVASAFVALGNYYRKGITDMVPQNMARATQIFTHAASFFGDPEAQYELGRIYQPSSGRMAVRWYNLAAIKGHVGAQARLGETLFNTGRSESRKARGLMWMSVALEQSKSDPNAGWIRDLHEQYFAHASESIRRSAGAMADTWMAQNRPDLIETTTTTASAPQIAQ</sequence>
<dbReference type="SUPFAM" id="SSF81901">
    <property type="entry name" value="HCP-like"/>
    <property type="match status" value="1"/>
</dbReference>
<evidence type="ECO:0000313" key="2">
    <source>
        <dbReference type="EMBL" id="MEJ8476012.1"/>
    </source>
</evidence>
<dbReference type="EMBL" id="JBAKIA010000014">
    <property type="protein sequence ID" value="MEJ8476012.1"/>
    <property type="molecule type" value="Genomic_DNA"/>
</dbReference>
<feature type="signal peptide" evidence="1">
    <location>
        <begin position="1"/>
        <end position="23"/>
    </location>
</feature>
<feature type="chain" id="PRO_5045098410" evidence="1">
    <location>
        <begin position="24"/>
        <end position="283"/>
    </location>
</feature>
<dbReference type="PANTHER" id="PTHR11102:SF160">
    <property type="entry name" value="ERAD-ASSOCIATED E3 UBIQUITIN-PROTEIN LIGASE COMPONENT HRD3"/>
    <property type="match status" value="1"/>
</dbReference>
<dbReference type="SMART" id="SM00671">
    <property type="entry name" value="SEL1"/>
    <property type="match status" value="3"/>
</dbReference>
<organism evidence="2 3">
    <name type="scientific">Roseibium algae</name>
    <dbReference type="NCBI Taxonomy" id="3123038"/>
    <lineage>
        <taxon>Bacteria</taxon>
        <taxon>Pseudomonadati</taxon>
        <taxon>Pseudomonadota</taxon>
        <taxon>Alphaproteobacteria</taxon>
        <taxon>Hyphomicrobiales</taxon>
        <taxon>Stappiaceae</taxon>
        <taxon>Roseibium</taxon>
    </lineage>
</organism>
<keyword evidence="1" id="KW-0732">Signal</keyword>
<gene>
    <name evidence="2" type="ORF">V6575_18115</name>
</gene>
<accession>A0ABU8TPE8</accession>
<dbReference type="Gene3D" id="1.25.40.10">
    <property type="entry name" value="Tetratricopeptide repeat domain"/>
    <property type="match status" value="2"/>
</dbReference>
<keyword evidence="3" id="KW-1185">Reference proteome</keyword>
<dbReference type="PANTHER" id="PTHR11102">
    <property type="entry name" value="SEL-1-LIKE PROTEIN"/>
    <property type="match status" value="1"/>
</dbReference>